<feature type="compositionally biased region" description="Acidic residues" evidence="1">
    <location>
        <begin position="25"/>
        <end position="34"/>
    </location>
</feature>
<dbReference type="RefSeq" id="WP_006653275.1">
    <property type="nucleotide sequence ID" value="NZ_AOIM01000033.1"/>
</dbReference>
<dbReference type="Proteomes" id="UP000011519">
    <property type="component" value="Unassembled WGS sequence"/>
</dbReference>
<feature type="region of interest" description="Disordered" evidence="1">
    <location>
        <begin position="17"/>
        <end position="60"/>
    </location>
</feature>
<evidence type="ECO:0000313" key="2">
    <source>
        <dbReference type="EMBL" id="ELY91085.1"/>
    </source>
</evidence>
<name>L9ZX67_9EURY</name>
<feature type="compositionally biased region" description="Low complexity" evidence="1">
    <location>
        <begin position="35"/>
        <end position="50"/>
    </location>
</feature>
<dbReference type="EMBL" id="AOIM01000033">
    <property type="protein sequence ID" value="ELY91085.1"/>
    <property type="molecule type" value="Genomic_DNA"/>
</dbReference>
<accession>L9ZX67</accession>
<dbReference type="PROSITE" id="PS51257">
    <property type="entry name" value="PROKAR_LIPOPROTEIN"/>
    <property type="match status" value="1"/>
</dbReference>
<reference evidence="2 3" key="1">
    <citation type="journal article" date="2014" name="PLoS Genet.">
        <title>Phylogenetically driven sequencing of extremely halophilic archaea reveals strategies for static and dynamic osmo-response.</title>
        <authorList>
            <person name="Becker E.A."/>
            <person name="Seitzer P.M."/>
            <person name="Tritt A."/>
            <person name="Larsen D."/>
            <person name="Krusor M."/>
            <person name="Yao A.I."/>
            <person name="Wu D."/>
            <person name="Madern D."/>
            <person name="Eisen J.A."/>
            <person name="Darling A.E."/>
            <person name="Facciotti M.T."/>
        </authorList>
    </citation>
    <scope>NUCLEOTIDE SEQUENCE [LARGE SCALE GENOMIC DNA]</scope>
    <source>
        <strain evidence="2 3">JCM 10989</strain>
    </source>
</reference>
<dbReference type="OrthoDB" id="169795at2157"/>
<dbReference type="AlphaFoldDB" id="L9ZX67"/>
<evidence type="ECO:0000313" key="3">
    <source>
        <dbReference type="Proteomes" id="UP000011519"/>
    </source>
</evidence>
<keyword evidence="3" id="KW-1185">Reference proteome</keyword>
<proteinExistence type="predicted"/>
<gene>
    <name evidence="2" type="ORF">C483_10386</name>
</gene>
<dbReference type="PATRIC" id="fig|1227493.4.peg.2067"/>
<evidence type="ECO:0000256" key="1">
    <source>
        <dbReference type="SAM" id="MobiDB-lite"/>
    </source>
</evidence>
<protein>
    <submittedName>
        <fullName evidence="2">Uncharacterized protein</fullName>
    </submittedName>
</protein>
<comment type="caution">
    <text evidence="2">The sequence shown here is derived from an EMBL/GenBank/DDBJ whole genome shotgun (WGS) entry which is preliminary data.</text>
</comment>
<sequence>MQRRTYLTLAGSIGLLTTAGCLSEEQGDHEENPDPDSGSGSDSSTSSTPDAEQDQDDDCRIETEIESDHRYDEWQTVSAGQSITLRTELETDDELEIQAVQTDDGARPRVRVEDPNGDLVLETDVSERIERRSTARQAGRYYIQFENTATMTTGEWDLDLIVHQEVETEVCS</sequence>
<organism evidence="2 3">
    <name type="scientific">Natrialba hulunbeirensis JCM 10989</name>
    <dbReference type="NCBI Taxonomy" id="1227493"/>
    <lineage>
        <taxon>Archaea</taxon>
        <taxon>Methanobacteriati</taxon>
        <taxon>Methanobacteriota</taxon>
        <taxon>Stenosarchaea group</taxon>
        <taxon>Halobacteria</taxon>
        <taxon>Halobacteriales</taxon>
        <taxon>Natrialbaceae</taxon>
        <taxon>Natrialba</taxon>
    </lineage>
</organism>